<name>A0A6C8GA75_SALIN</name>
<dbReference type="EMBL" id="AFYI01000002">
    <property type="protein sequence ID" value="EHB42511.1"/>
    <property type="molecule type" value="Genomic_DNA"/>
</dbReference>
<comment type="caution">
    <text evidence="1">The sequence shown here is derived from an EMBL/GenBank/DDBJ whole genome shotgun (WGS) entry which is preliminary data.</text>
</comment>
<evidence type="ECO:0000313" key="2">
    <source>
        <dbReference type="Proteomes" id="UP000004564"/>
    </source>
</evidence>
<evidence type="ECO:0000313" key="1">
    <source>
        <dbReference type="EMBL" id="EHB42511.1"/>
    </source>
</evidence>
<sequence>MSMFRCLHTVHVQPVCINNAGWSNYENNINTGCYISRFCERKRGVENFKYISRLKIAIDIEMVMECI</sequence>
<proteinExistence type="predicted"/>
<gene>
    <name evidence="1" type="ORF">SEENIN0B_02394</name>
</gene>
<organism evidence="1 2">
    <name type="scientific">Salmonella enterica subsp. enterica serovar Infantis str. SARB27</name>
    <dbReference type="NCBI Taxonomy" id="596155"/>
    <lineage>
        <taxon>Bacteria</taxon>
        <taxon>Pseudomonadati</taxon>
        <taxon>Pseudomonadota</taxon>
        <taxon>Gammaproteobacteria</taxon>
        <taxon>Enterobacterales</taxon>
        <taxon>Enterobacteriaceae</taxon>
        <taxon>Salmonella</taxon>
    </lineage>
</organism>
<dbReference type="Proteomes" id="UP000004564">
    <property type="component" value="Chromosome"/>
</dbReference>
<accession>A0A6C8GA75</accession>
<reference evidence="1 2" key="1">
    <citation type="submission" date="2011-09" db="EMBL/GenBank/DDBJ databases">
        <authorList>
            <person name="McClelland M."/>
            <person name="Clifton S."/>
            <person name="Porwollik S."/>
            <person name="Cheng P."/>
            <person name="Wollam A."/>
            <person name="Wang C."/>
            <person name="Pepin K."/>
            <person name="Bhonagiri V."/>
            <person name="Fulton R."/>
            <person name="Fulton L.F."/>
            <person name="Delehaunty K."/>
            <person name="Fronick C."/>
            <person name="O'Laughlin M."/>
            <person name="Godfrey J."/>
            <person name="Waligorski J."/>
            <person name="Appelbaum E."/>
            <person name="Farmer C."/>
            <person name="Strong C."/>
            <person name="Tomlinson C."/>
            <person name="Hou S."/>
            <person name="Minx P."/>
            <person name="Warren W."/>
            <person name="Wilson R.K."/>
        </authorList>
    </citation>
    <scope>NUCLEOTIDE SEQUENCE [LARGE SCALE GENOMIC DNA]</scope>
    <source>
        <strain evidence="2">SARB 27</strain>
    </source>
</reference>
<protein>
    <submittedName>
        <fullName evidence="1">Uncharacterized protein</fullName>
    </submittedName>
</protein>
<dbReference type="AlphaFoldDB" id="A0A6C8GA75"/>